<comment type="caution">
    <text evidence="3">The sequence shown here is derived from an EMBL/GenBank/DDBJ whole genome shotgun (WGS) entry which is preliminary data.</text>
</comment>
<proteinExistence type="predicted"/>
<dbReference type="Proteomes" id="UP000782880">
    <property type="component" value="Unassembled WGS sequence"/>
</dbReference>
<feature type="transmembrane region" description="Helical" evidence="1">
    <location>
        <begin position="275"/>
        <end position="296"/>
    </location>
</feature>
<feature type="transmembrane region" description="Helical" evidence="1">
    <location>
        <begin position="221"/>
        <end position="241"/>
    </location>
</feature>
<gene>
    <name evidence="3" type="ORF">K8V20_05455</name>
</gene>
<evidence type="ECO:0000259" key="2">
    <source>
        <dbReference type="Pfam" id="PF02517"/>
    </source>
</evidence>
<keyword evidence="1" id="KW-0812">Transmembrane</keyword>
<keyword evidence="3" id="KW-0482">Metalloprotease</keyword>
<keyword evidence="1" id="KW-0472">Membrane</keyword>
<evidence type="ECO:0000313" key="3">
    <source>
        <dbReference type="EMBL" id="HJG28080.1"/>
    </source>
</evidence>
<reference evidence="3" key="1">
    <citation type="journal article" date="2021" name="PeerJ">
        <title>Extensive microbial diversity within the chicken gut microbiome revealed by metagenomics and culture.</title>
        <authorList>
            <person name="Gilroy R."/>
            <person name="Ravi A."/>
            <person name="Getino M."/>
            <person name="Pursley I."/>
            <person name="Horton D.L."/>
            <person name="Alikhan N.F."/>
            <person name="Baker D."/>
            <person name="Gharbi K."/>
            <person name="Hall N."/>
            <person name="Watson M."/>
            <person name="Adriaenssens E.M."/>
            <person name="Foster-Nyarko E."/>
            <person name="Jarju S."/>
            <person name="Secka A."/>
            <person name="Antonio M."/>
            <person name="Oren A."/>
            <person name="Chaudhuri R.R."/>
            <person name="La Ragione R."/>
            <person name="Hildebrand F."/>
            <person name="Pallen M.J."/>
        </authorList>
    </citation>
    <scope>NUCLEOTIDE SEQUENCE</scope>
    <source>
        <strain evidence="3">ChiBcec21-2208</strain>
    </source>
</reference>
<feature type="transmembrane region" description="Helical" evidence="1">
    <location>
        <begin position="140"/>
        <end position="160"/>
    </location>
</feature>
<feature type="transmembrane region" description="Helical" evidence="1">
    <location>
        <begin position="247"/>
        <end position="268"/>
    </location>
</feature>
<dbReference type="InterPro" id="IPR003675">
    <property type="entry name" value="Rce1/LyrA-like_dom"/>
</dbReference>
<name>A0A921IL95_9FIRM</name>
<keyword evidence="3" id="KW-0645">Protease</keyword>
<dbReference type="AlphaFoldDB" id="A0A921IL95"/>
<dbReference type="EMBL" id="DYVE01000141">
    <property type="protein sequence ID" value="HJG28080.1"/>
    <property type="molecule type" value="Genomic_DNA"/>
</dbReference>
<keyword evidence="1" id="KW-1133">Transmembrane helix</keyword>
<dbReference type="InterPro" id="IPR042150">
    <property type="entry name" value="MmRce1-like"/>
</dbReference>
<sequence>MNNKMETNKRELVTFLLVAFAVPYLMGIPLGICQAAGKDTSLFANAQMFYPAAGVMLAFLLARRPNIPVRFYILHILITAVCLVMSLLSAFVELPDGQWLLAVNLVIIVGSVLAWVLLLTDKKEKREAYGLRWHEKFLKAMGICALFLVLKTITVFISVAMSGAEAWNEYLAYWQSYVPWINFLMLIPNFFLCFLPFFGEEYGWRYYLTPVLQQRFGKRKGVLLLGVVWGLWHLPLNLFFYSPETSLQSIAAQIIVCITLGIFFTYGYELCGNNIWVPVLLHYLNNNMIIVWNGTADISNQVYAWADVGISAVLYGLLFLPFLASKVFKANQAQK</sequence>
<keyword evidence="3" id="KW-0378">Hydrolase</keyword>
<feature type="transmembrane region" description="Helical" evidence="1">
    <location>
        <begin position="43"/>
        <end position="62"/>
    </location>
</feature>
<dbReference type="GO" id="GO:0004175">
    <property type="term" value="F:endopeptidase activity"/>
    <property type="evidence" value="ECO:0007669"/>
    <property type="project" value="UniProtKB-ARBA"/>
</dbReference>
<feature type="domain" description="CAAX prenyl protease 2/Lysostaphin resistance protein A-like" evidence="2">
    <location>
        <begin position="188"/>
        <end position="287"/>
    </location>
</feature>
<evidence type="ECO:0000256" key="1">
    <source>
        <dbReference type="SAM" id="Phobius"/>
    </source>
</evidence>
<dbReference type="Pfam" id="PF02517">
    <property type="entry name" value="Rce1-like"/>
    <property type="match status" value="1"/>
</dbReference>
<accession>A0A921IL95</accession>
<organism evidence="3 4">
    <name type="scientific">Subdoligranulum variabile</name>
    <dbReference type="NCBI Taxonomy" id="214851"/>
    <lineage>
        <taxon>Bacteria</taxon>
        <taxon>Bacillati</taxon>
        <taxon>Bacillota</taxon>
        <taxon>Clostridia</taxon>
        <taxon>Eubacteriales</taxon>
        <taxon>Oscillospiraceae</taxon>
        <taxon>Subdoligranulum</taxon>
    </lineage>
</organism>
<feature type="transmembrane region" description="Helical" evidence="1">
    <location>
        <begin position="302"/>
        <end position="324"/>
    </location>
</feature>
<dbReference type="PANTHER" id="PTHR35797:SF1">
    <property type="entry name" value="PROTEASE"/>
    <property type="match status" value="1"/>
</dbReference>
<protein>
    <submittedName>
        <fullName evidence="3">CPBP family intramembrane metalloprotease</fullName>
    </submittedName>
</protein>
<dbReference type="GO" id="GO:0008237">
    <property type="term" value="F:metallopeptidase activity"/>
    <property type="evidence" value="ECO:0007669"/>
    <property type="project" value="UniProtKB-KW"/>
</dbReference>
<feature type="transmembrane region" description="Helical" evidence="1">
    <location>
        <begin position="69"/>
        <end position="92"/>
    </location>
</feature>
<evidence type="ECO:0000313" key="4">
    <source>
        <dbReference type="Proteomes" id="UP000782880"/>
    </source>
</evidence>
<feature type="transmembrane region" description="Helical" evidence="1">
    <location>
        <begin position="98"/>
        <end position="119"/>
    </location>
</feature>
<dbReference type="GO" id="GO:0080120">
    <property type="term" value="P:CAAX-box protein maturation"/>
    <property type="evidence" value="ECO:0007669"/>
    <property type="project" value="UniProtKB-ARBA"/>
</dbReference>
<reference evidence="3" key="2">
    <citation type="submission" date="2021-09" db="EMBL/GenBank/DDBJ databases">
        <authorList>
            <person name="Gilroy R."/>
        </authorList>
    </citation>
    <scope>NUCLEOTIDE SEQUENCE</scope>
    <source>
        <strain evidence="3">ChiBcec21-2208</strain>
    </source>
</reference>
<feature type="transmembrane region" description="Helical" evidence="1">
    <location>
        <begin position="12"/>
        <end position="37"/>
    </location>
</feature>
<feature type="transmembrane region" description="Helical" evidence="1">
    <location>
        <begin position="180"/>
        <end position="200"/>
    </location>
</feature>
<dbReference type="PANTHER" id="PTHR35797">
    <property type="entry name" value="PROTEASE-RELATED"/>
    <property type="match status" value="1"/>
</dbReference>